<sequence length="405" mass="45683">MFNVLSRLADMKLPPIGRLFSWGPILILSIMGFLTYMVFYFVEMWWVPSQSVGGMVHITVYCITTLSSLCWFLTASFTGPGRVPRGWTPPNEAAVEYLQYCNTCKAYKAPRSLHCKKCGFCVKKLDHHCPWINICVGHDNHLYFAIFLTFTLLACFQAAIVVTTCLYHAINRGWYIQQGLQPVISLSSSRLMLTMFATGLAVGAVVAAVFLLHGQLTGFIKNFTEIEGWVLEKAKYRRRAAGLPAFVYPYDMGWKENLKLLLARDFDGLWWPVRKGCSPKEMMDEQKAQKKDRESRFFVCNVSDEYDGARVPLAAYPRAALAPPLSLAPRLPLRLGDCVRVLVDGPQWMFGVKLTTEGQETGKRGWFPRAAVYTEEDLEDAQIDAQTDTQTHTITNALTVKTKSA</sequence>
<evidence type="ECO:0000256" key="5">
    <source>
        <dbReference type="ARBA" id="ARBA00023136"/>
    </source>
</evidence>
<keyword evidence="2 7" id="KW-0808">Transferase</keyword>
<feature type="transmembrane region" description="Helical" evidence="7">
    <location>
        <begin position="54"/>
        <end position="74"/>
    </location>
</feature>
<dbReference type="AlphaFoldDB" id="A0A6J1NYN5"/>
<evidence type="ECO:0000256" key="7">
    <source>
        <dbReference type="RuleBase" id="RU079119"/>
    </source>
</evidence>
<name>A0A6J1NYN5_BICAN</name>
<reference evidence="10" key="1">
    <citation type="submission" date="2025-08" db="UniProtKB">
        <authorList>
            <consortium name="RefSeq"/>
        </authorList>
    </citation>
    <scope>IDENTIFICATION</scope>
</reference>
<dbReference type="PANTHER" id="PTHR12246">
    <property type="entry name" value="PALMITOYLTRANSFERASE ZDHHC16"/>
    <property type="match status" value="1"/>
</dbReference>
<dbReference type="PROSITE" id="PS50216">
    <property type="entry name" value="DHHC"/>
    <property type="match status" value="1"/>
</dbReference>
<accession>A0A6J1NYN5</accession>
<feature type="domain" description="Palmitoyltransferase DHHC" evidence="8">
    <location>
        <begin position="97"/>
        <end position="229"/>
    </location>
</feature>
<evidence type="ECO:0000256" key="4">
    <source>
        <dbReference type="ARBA" id="ARBA00022989"/>
    </source>
</evidence>
<dbReference type="EC" id="2.3.1.225" evidence="7"/>
<keyword evidence="5 7" id="KW-0472">Membrane</keyword>
<proteinExistence type="inferred from homology"/>
<protein>
    <recommendedName>
        <fullName evidence="7">Palmitoyltransferase</fullName>
        <ecNumber evidence="7">2.3.1.225</ecNumber>
    </recommendedName>
</protein>
<evidence type="ECO:0000256" key="1">
    <source>
        <dbReference type="ARBA" id="ARBA00004141"/>
    </source>
</evidence>
<evidence type="ECO:0000256" key="2">
    <source>
        <dbReference type="ARBA" id="ARBA00022679"/>
    </source>
</evidence>
<evidence type="ECO:0000256" key="3">
    <source>
        <dbReference type="ARBA" id="ARBA00022692"/>
    </source>
</evidence>
<dbReference type="GO" id="GO:0019706">
    <property type="term" value="F:protein-cysteine S-palmitoyltransferase activity"/>
    <property type="evidence" value="ECO:0007669"/>
    <property type="project" value="UniProtKB-EC"/>
</dbReference>
<keyword evidence="9" id="KW-1185">Reference proteome</keyword>
<dbReference type="KEGG" id="bany:112054336"/>
<dbReference type="GeneID" id="112054336"/>
<dbReference type="Pfam" id="PF01529">
    <property type="entry name" value="DHHC"/>
    <property type="match status" value="1"/>
</dbReference>
<comment type="catalytic activity">
    <reaction evidence="7">
        <text>L-cysteinyl-[protein] + hexadecanoyl-CoA = S-hexadecanoyl-L-cysteinyl-[protein] + CoA</text>
        <dbReference type="Rhea" id="RHEA:36683"/>
        <dbReference type="Rhea" id="RHEA-COMP:10131"/>
        <dbReference type="Rhea" id="RHEA-COMP:11032"/>
        <dbReference type="ChEBI" id="CHEBI:29950"/>
        <dbReference type="ChEBI" id="CHEBI:57287"/>
        <dbReference type="ChEBI" id="CHEBI:57379"/>
        <dbReference type="ChEBI" id="CHEBI:74151"/>
        <dbReference type="EC" id="2.3.1.225"/>
    </reaction>
</comment>
<keyword evidence="3 7" id="KW-0812">Transmembrane</keyword>
<dbReference type="InterPro" id="IPR039859">
    <property type="entry name" value="PFA4/ZDH16/20/ERF2-like"/>
</dbReference>
<evidence type="ECO:0000313" key="9">
    <source>
        <dbReference type="Proteomes" id="UP001652582"/>
    </source>
</evidence>
<dbReference type="RefSeq" id="XP_023949858.1">
    <property type="nucleotide sequence ID" value="XM_024094090.2"/>
</dbReference>
<keyword evidence="6 7" id="KW-0012">Acyltransferase</keyword>
<evidence type="ECO:0000259" key="8">
    <source>
        <dbReference type="Pfam" id="PF01529"/>
    </source>
</evidence>
<comment type="subcellular location">
    <subcellularLocation>
        <location evidence="1">Membrane</location>
        <topology evidence="1">Multi-pass membrane protein</topology>
    </subcellularLocation>
</comment>
<feature type="transmembrane region" description="Helical" evidence="7">
    <location>
        <begin position="142"/>
        <end position="170"/>
    </location>
</feature>
<keyword evidence="4 7" id="KW-1133">Transmembrane helix</keyword>
<organism evidence="9 10">
    <name type="scientific">Bicyclus anynana</name>
    <name type="common">Squinting bush brown butterfly</name>
    <dbReference type="NCBI Taxonomy" id="110368"/>
    <lineage>
        <taxon>Eukaryota</taxon>
        <taxon>Metazoa</taxon>
        <taxon>Ecdysozoa</taxon>
        <taxon>Arthropoda</taxon>
        <taxon>Hexapoda</taxon>
        <taxon>Insecta</taxon>
        <taxon>Pterygota</taxon>
        <taxon>Neoptera</taxon>
        <taxon>Endopterygota</taxon>
        <taxon>Lepidoptera</taxon>
        <taxon>Glossata</taxon>
        <taxon>Ditrysia</taxon>
        <taxon>Papilionoidea</taxon>
        <taxon>Nymphalidae</taxon>
        <taxon>Satyrinae</taxon>
        <taxon>Satyrini</taxon>
        <taxon>Mycalesina</taxon>
        <taxon>Bicyclus</taxon>
    </lineage>
</organism>
<dbReference type="OrthoDB" id="331948at2759"/>
<evidence type="ECO:0000256" key="6">
    <source>
        <dbReference type="ARBA" id="ARBA00023315"/>
    </source>
</evidence>
<comment type="similarity">
    <text evidence="7">Belongs to the DHHC palmitoyltransferase family.</text>
</comment>
<dbReference type="InterPro" id="IPR001594">
    <property type="entry name" value="Palmitoyltrfase_DHHC"/>
</dbReference>
<feature type="transmembrane region" description="Helical" evidence="7">
    <location>
        <begin position="191"/>
        <end position="212"/>
    </location>
</feature>
<comment type="domain">
    <text evidence="7">The DHHC domain is required for palmitoyltransferase activity.</text>
</comment>
<dbReference type="Proteomes" id="UP001652582">
    <property type="component" value="Chromosome 12"/>
</dbReference>
<evidence type="ECO:0000313" key="10">
    <source>
        <dbReference type="RefSeq" id="XP_023949858.1"/>
    </source>
</evidence>
<dbReference type="GO" id="GO:0016020">
    <property type="term" value="C:membrane"/>
    <property type="evidence" value="ECO:0007669"/>
    <property type="project" value="UniProtKB-SubCell"/>
</dbReference>
<gene>
    <name evidence="10" type="primary">LOC112054336</name>
</gene>
<feature type="transmembrane region" description="Helical" evidence="7">
    <location>
        <begin position="20"/>
        <end position="42"/>
    </location>
</feature>